<accession>A0A917HT58</accession>
<reference evidence="2" key="1">
    <citation type="journal article" date="2014" name="Int. J. Syst. Evol. Microbiol.">
        <title>Complete genome sequence of Corynebacterium casei LMG S-19264T (=DSM 44701T), isolated from a smear-ripened cheese.</title>
        <authorList>
            <consortium name="US DOE Joint Genome Institute (JGI-PGF)"/>
            <person name="Walter F."/>
            <person name="Albersmeier A."/>
            <person name="Kalinowski J."/>
            <person name="Ruckert C."/>
        </authorList>
    </citation>
    <scope>NUCLEOTIDE SEQUENCE</scope>
    <source>
        <strain evidence="2">CGMCC 1.12195</strain>
    </source>
</reference>
<keyword evidence="3" id="KW-1185">Reference proteome</keyword>
<reference evidence="2" key="2">
    <citation type="submission" date="2020-09" db="EMBL/GenBank/DDBJ databases">
        <authorList>
            <person name="Sun Q."/>
            <person name="Zhou Y."/>
        </authorList>
    </citation>
    <scope>NUCLEOTIDE SEQUENCE</scope>
    <source>
        <strain evidence="2">CGMCC 1.12195</strain>
    </source>
</reference>
<dbReference type="SUPFAM" id="SSF117281">
    <property type="entry name" value="Kelch motif"/>
    <property type="match status" value="1"/>
</dbReference>
<evidence type="ECO:0000313" key="2">
    <source>
        <dbReference type="EMBL" id="GGG89473.1"/>
    </source>
</evidence>
<organism evidence="2 3">
    <name type="scientific">Parapedobacter pyrenivorans</name>
    <dbReference type="NCBI Taxonomy" id="1305674"/>
    <lineage>
        <taxon>Bacteria</taxon>
        <taxon>Pseudomonadati</taxon>
        <taxon>Bacteroidota</taxon>
        <taxon>Sphingobacteriia</taxon>
        <taxon>Sphingobacteriales</taxon>
        <taxon>Sphingobacteriaceae</taxon>
        <taxon>Parapedobacter</taxon>
    </lineage>
</organism>
<feature type="signal peptide" evidence="1">
    <location>
        <begin position="1"/>
        <end position="15"/>
    </location>
</feature>
<comment type="caution">
    <text evidence="2">The sequence shown here is derived from an EMBL/GenBank/DDBJ whole genome shotgun (WGS) entry which is preliminary data.</text>
</comment>
<protein>
    <submittedName>
        <fullName evidence="2">Uncharacterized protein</fullName>
    </submittedName>
</protein>
<dbReference type="InterPro" id="IPR015915">
    <property type="entry name" value="Kelch-typ_b-propeller"/>
</dbReference>
<proteinExistence type="predicted"/>
<evidence type="ECO:0000313" key="3">
    <source>
        <dbReference type="Proteomes" id="UP000660862"/>
    </source>
</evidence>
<name>A0A917HT58_9SPHI</name>
<keyword evidence="1" id="KW-0732">Signal</keyword>
<gene>
    <name evidence="2" type="ORF">GCM10007415_24530</name>
</gene>
<dbReference type="Proteomes" id="UP000660862">
    <property type="component" value="Unassembled WGS sequence"/>
</dbReference>
<dbReference type="EMBL" id="BMER01000002">
    <property type="protein sequence ID" value="GGG89473.1"/>
    <property type="molecule type" value="Genomic_DNA"/>
</dbReference>
<feature type="chain" id="PRO_5037471700" evidence="1">
    <location>
        <begin position="16"/>
        <end position="344"/>
    </location>
</feature>
<dbReference type="RefSeq" id="WP_188506340.1">
    <property type="nucleotide sequence ID" value="NZ_BMER01000002.1"/>
</dbReference>
<sequence>MMMMLAMLLAGSCSAAPQTEVMQYPDFPDSLGVAGAFMGVSNGVVIVAGGSHFDKPQWAGGTKGLRNDIWILRKEPKGHGEWAHGGELPFRVSNGASVTTPQGVVCIGGTKETGETDKVFQLQWNVDKQQVELTHLPALPQACAYMSATIFENRILVAGGKHADSPDGMDNGWELDMQQHPLVGWQSLGELPTPRFGAVFAALEDNGKPYLLLASGKYGMDYLTDGYRRALDEPGCDWEPLGAMPRAALVAPTVIAGGVKLLVFGGSDGVNIANRLALRDNYHLNDTILCYDMRTQVWTAIGRMPVGVVATQALPWEGGVLLVGGELGNAMRSRKSWWYNALND</sequence>
<dbReference type="PANTHER" id="PTHR45632">
    <property type="entry name" value="LD33804P"/>
    <property type="match status" value="1"/>
</dbReference>
<evidence type="ECO:0000256" key="1">
    <source>
        <dbReference type="SAM" id="SignalP"/>
    </source>
</evidence>
<dbReference type="PANTHER" id="PTHR45632:SF27">
    <property type="entry name" value="KELCH-LIKE PROTEIN 9"/>
    <property type="match status" value="1"/>
</dbReference>
<dbReference type="Gene3D" id="2.120.10.80">
    <property type="entry name" value="Kelch-type beta propeller"/>
    <property type="match status" value="1"/>
</dbReference>
<dbReference type="AlphaFoldDB" id="A0A917HT58"/>